<organism evidence="1 2">
    <name type="scientific">Treponema pallidum subsp. pertenue (strain Gauthier)</name>
    <dbReference type="NCBI Taxonomy" id="491080"/>
    <lineage>
        <taxon>Bacteria</taxon>
        <taxon>Pseudomonadati</taxon>
        <taxon>Spirochaetota</taxon>
        <taxon>Spirochaetia</taxon>
        <taxon>Spirochaetales</taxon>
        <taxon>Treponemataceae</taxon>
        <taxon>Treponema</taxon>
    </lineage>
</organism>
<dbReference type="Proteomes" id="UP000008192">
    <property type="component" value="Chromosome"/>
</dbReference>
<sequence>MGDPVFRACNEKRPYLAEKVDGIRFFLFTHERCRFSYSFYRLFYQVVEERTDALKVDMRGGLRSSAGEPAKRKLRNLQSSNIKVYR</sequence>
<dbReference type="KEGG" id="tpg:TPEGAU_0374a"/>
<evidence type="ECO:0000313" key="1">
    <source>
        <dbReference type="EMBL" id="AEZ59635.1"/>
    </source>
</evidence>
<proteinExistence type="predicted"/>
<name>A0AAU8PU56_TREPG</name>
<evidence type="ECO:0000313" key="2">
    <source>
        <dbReference type="Proteomes" id="UP000008192"/>
    </source>
</evidence>
<protein>
    <submittedName>
        <fullName evidence="1">Uncharacterized protein</fullName>
    </submittedName>
</protein>
<dbReference type="EMBL" id="CP002376">
    <property type="protein sequence ID" value="AEZ59635.1"/>
    <property type="molecule type" value="Genomic_DNA"/>
</dbReference>
<gene>
    <name evidence="1" type="ordered locus">TPEGAU_0374a</name>
</gene>
<dbReference type="AlphaFoldDB" id="A0AAU8PU56"/>
<accession>A0AAU8PU56</accession>
<reference evidence="2" key="1">
    <citation type="journal article" date="2012" name="PLoS Negl. Trop. Dis.">
        <title>Whole genome sequences of three Treponema pallidum ssp. pertenue strains: yaws and syphilis treponemes differ in less than 0.2% of the genome sequence.</title>
        <authorList>
            <person name="Cejkova D."/>
            <person name="Zobanikova M."/>
            <person name="Chen L."/>
            <person name="Pospisilova P."/>
            <person name="Strouhal M."/>
            <person name="Qin X."/>
            <person name="Mikalova L."/>
            <person name="Norris S.J."/>
            <person name="Muzny D.M."/>
            <person name="Gibbs R.A."/>
            <person name="Fulton L.L."/>
            <person name="Sodergren E."/>
            <person name="Weinstock G.M."/>
            <person name="Smajs D."/>
        </authorList>
    </citation>
    <scope>NUCLEOTIDE SEQUENCE [LARGE SCALE GENOMIC DNA]</scope>
    <source>
        <strain evidence="2">Gauthier</strain>
    </source>
</reference>